<keyword evidence="4" id="KW-0808">Transferase</keyword>
<evidence type="ECO:0000256" key="6">
    <source>
        <dbReference type="ARBA" id="ARBA00022777"/>
    </source>
</evidence>
<evidence type="ECO:0000259" key="13">
    <source>
        <dbReference type="PROSITE" id="PS51190"/>
    </source>
</evidence>
<keyword evidence="3" id="KW-0723">Serine/threonine-protein kinase</keyword>
<organism evidence="14 15">
    <name type="scientific">Zingiber officinale</name>
    <name type="common">Ginger</name>
    <name type="synonym">Amomum zingiber</name>
    <dbReference type="NCBI Taxonomy" id="94328"/>
    <lineage>
        <taxon>Eukaryota</taxon>
        <taxon>Viridiplantae</taxon>
        <taxon>Streptophyta</taxon>
        <taxon>Embryophyta</taxon>
        <taxon>Tracheophyta</taxon>
        <taxon>Spermatophyta</taxon>
        <taxon>Magnoliopsida</taxon>
        <taxon>Liliopsida</taxon>
        <taxon>Zingiberales</taxon>
        <taxon>Zingiberaceae</taxon>
        <taxon>Zingiber</taxon>
    </lineage>
</organism>
<dbReference type="PANTHER" id="PTHR11139">
    <property type="entry name" value="ATAXIA TELANGIECTASIA MUTATED ATM -RELATED"/>
    <property type="match status" value="1"/>
</dbReference>
<evidence type="ECO:0000256" key="9">
    <source>
        <dbReference type="ARBA" id="ARBA00047899"/>
    </source>
</evidence>
<dbReference type="GO" id="GO:0004674">
    <property type="term" value="F:protein serine/threonine kinase activity"/>
    <property type="evidence" value="ECO:0007669"/>
    <property type="project" value="UniProtKB-KW"/>
</dbReference>
<evidence type="ECO:0000313" key="14">
    <source>
        <dbReference type="EMBL" id="KAG6490357.1"/>
    </source>
</evidence>
<evidence type="ECO:0000259" key="12">
    <source>
        <dbReference type="PROSITE" id="PS50290"/>
    </source>
</evidence>
<dbReference type="InterPro" id="IPR039414">
    <property type="entry name" value="SMG1_PIKKc"/>
</dbReference>
<name>A0A8J5FKV4_ZINOF</name>
<feature type="region of interest" description="Disordered" evidence="11">
    <location>
        <begin position="32"/>
        <end position="65"/>
    </location>
</feature>
<dbReference type="Pfam" id="PF00454">
    <property type="entry name" value="PI3_PI4_kinase"/>
    <property type="match status" value="1"/>
</dbReference>
<comment type="similarity">
    <text evidence="1">Belongs to the PI3/PI4-kinase family.</text>
</comment>
<sequence length="3892" mass="433675">MQGHLPHHHHHHHLQQQLAALLSAALPQSSSSSSAAAPGAVSEVAGSSPSSSQATPEGQIDRAGDDSRIGAIESLQRIILYPANGIVISHSSHFLSQGLGQLLSDKSFTVRRAAAITYGSLCSVLVSTSVGSNSVQNHGLALADRFMAWALPLLGDNGVANGSEQLALESLKEFLNAGDANSIEPFVPLILKACQELLEDERTSLSLLHKLLGLLTLISLKFGNCFQPHFADIVDLLLGWAFMPDLSKSGRMIIMNSFLQFQKHWLCNLPFSLGLLSKFLGDIEVLIQDISTEVGSQFGRLLALFSCFSTILQVISSAKTEIHTLEEVKETLESMAPRLLRCMTIFGRKFGLTKWMGESWRCLILLAEILEERFSNSYPITVDIFFQSLINIPSLQVNALIKTNLQLLSRQKLALVPSSVRTLLGFFSPFSQLRLHPNHLVVASCASTYLFFLQHGADAVVIEAITLLIEELELSKIMLGKIKGYFGDTNELLLNFLPDDQVKLELGSSKAYSETELISLIKFDLNALLSSVARCSSEILEDQVVINTHRYERSKKLASLVLEKLNPFESPFESFSELQFLIIKILKKLSEAEISSKFTILQASSEKESSNSDENFQISHQAKKDAVTEYKKKYTNCIVRALGINLPLSVKLEALDWISSFSWMVATMDKNSCILLSIYDPYANDSVDSDLLDVIFDAAYVRESKVRSLVASVLEVLLLARLIDHAYFHVVSELVLDKLGDPDVSVKNAFARILPVVLPLTIYSCGLNGRTRFYDLLMNSTIKNYNLAWKSVFALKHSSRKLHSHQFVSIMSYISQRWKVPLSSWIQRLIFSCDCKKELLSSKEERDREPLDGDTWNHSKAEESVFDKICPVNNIAAVWWAIHEAARHCVALRLRTNLGGPTQTFADLERMLLDIPNVLLLDAEQSDSKYIAQSNAHLLTMRLLLDFVEALKKNVYNAYEGSFIFPPCTRQSSIFFRANKKVCEEWFSRICEPMMNSGLALHCHDATIQYCFLRLQDLRNLSVSALLEKPRGSSLSESVHIRNRITGDVLKVVRYASLALCRNYEPEALSGLQKWVAVQFSTLFKEDKQIIQGVTGTFGYLSWITGLVYQSQGQYEKAAAFFSHMLQSEVALTLLGSDGIQFIISRVIECYTSVSDWNSLENWLTELQSLRAMHAGKAYSGALTTAGNEVNAVHALARFDLGDFQAAWSYLDLTPKSSCEIALDPKIALERSEQMLLRSMLKGDGSVHKFKEELEKAKLMLDEALSVVPLDGLPQAAACAIQLHCIHVFEEGIRSNSQDHEKKLPSVLESFHQVLSSPISRVYQDCGLWIKVFRIYRTLMPTSLTTLLLCQQLIAVGRKKNNFMLADRMIQYLKDHIWMSSKGIHTDLALTMQYEDILLNYAKDNHEMAMLDMCSLISSDALSASAISSETCRILRAKACLKLSNWLRQGSPNHDFKNVLKIHQLLLTNSECTLFMRTDLTDSGINPEWDYNKVIDELVGATRKMSCNICPTMGKAWLSYASWCFQQAEGSPLVNETVLQSCSLSPVLCPEISPYRCKMTEVEICKVEATVRRFLSDINTYSANDLDEERSNFSNLQEKEAHISSLVEQAIYIMQAAAGAPGSESYNAECPSAAVSSRLQVLFLDKNGGMRKHDALPLINELVSIWWSVRERQTSLYGHAAHCYLKYLSYSSKYLAFSPNNVLNNEKKKSCTLRAMLYVLHIVMNYGYELRETLPHDLAIVPLSPLQEVIPQLFARLSSHPKQHVRKQLEGLLMMLAKSCPWSIVYPTLVDMNANEGQPLEELQQIHDCLFKLYPKLVQDVQLVINEMGMITILWEELWLSTLQDLHTDVIRRINTLKVEAARVAENPTLSDAEKNKINAAKYSAMMAPVVVALERRLTSTSREPRTSNELWFRQEYFEQLKSATLNFKTPPKSSTALGDVWRPFDTIATSLATHHRKSCVSLIDVAPCLASLMSSDVPMPGFEKQISMFDTSGSSTIDNAGIITICSFGEQVTILSTKTKPKKLILKGSDGQMYTYLLKGREDLRLDARIMQLLQAINNCLSSCDDTRGRELTIRYYSVTPISGRAGLIQWIDNITSIYSVYKTWQINTQMTQISAADAVNVSNLPAVPRPSDMFYGKIIPALKEKGIRRVISRRDWPLEVKRKVFLELTKETPKQLLWQELWCASEGFKAFSTKAKRFEILFKVGVWINENVSCCSGNADIVLEALRRRFSGSIAAMSIVGYILGLGDRHLDNVLMDFSSGEIVHIDYNVCFDKGRRLKVPEIVPFRLTQIIETALGLTGTEGAFRSNCEAVLKVLQKNKDIILMLLEVFIWDPLVEWTRGDIHDEAAIGGEEKKGMEMAVSLSLFASRVQEMRVPLQEHHDHMVATLPFVESALKAFLDSLNQYEVISTVFYHADKERKSLMQREASTKLVVTEATSICEKSRTTFEVQAHEFAQAKAMAAEKAQEASLWIDQHGGVLDALGSGTIPDANSLLMVRGTEESLSLVSAVVISGVPLTIVPEPTQAQCFDLDKEVSHLIDELDSGLSCAIEALNEYALALKKVLPLSYIASSPVHGWAQVLQLSVNSLSSEALLLSNNHAAELIAKSKGEGFDSVRQQHQELLHKVEIYAIEIEKNAAERSVLMESIGADTAANSKERLLSSFTKFMQAVSFQRNEDDKFKTLPGQSKCDGSKVAKSQEDLDEKKMKAFSVLCVAVIDLYKDIKTNMTYFSDRFTERRTAEIGSQADTGTAFIRFEEQIEKSVLVAGFVSEVQELIQIVLPFTDITVENTTVAFSQNWASIFQACVRSSNQLLEQITGTLLPEIIRSAVTYNSETMEAFGLLSQIRGSIDTSLEKLLEVELERASLLELEKSYFMKVGLITEQQLALGEAALSGRDNLSWEEAEEIASQEEACRSQLDQLHQSWNQKDTQSSSLKRREVNIINSLSSSQQYFTSLMNTEEEGYLHARRSKALLAALEKPFAELESVNHDLVSHGTIPINSDGSTYKLTDSVTSGSAISESVWDFTFLLRDHAFFIWKISIMDSILDMCFHEISSSLDSNVGFDQLYKSLKKKLEIHLQDRIYRYLIGRVAPAFVTELTKQTEHLQHMVEARREFVFDQAKKDSGSVRKISLMLEQYCDAHETTRAAQSAVSLMTRQENELTEALAETVLEIVQMEWLHDLSSPYLLKTKVSSEKFLGADKLYPLVLDINRPKLLEKLQSSMSLVARSVECLQACERTSASAEGQLERAMAWACAGSTAVGTGSTSKISGIPAEFHDHLIRRRQLLWAVQEQASDIIKICNSVMEFEASRDGLFWIPGEKTSGRTTADGRTWQQAYLNTLTRLDVCYHSFNCAEQEWKMAESNMEASANALFAATSELHITSVKANSASDDLHKIVAVMIEHAIGANAALSSFIHISRSHTALTSECGSMLEEVGGIIRLKNISRSGEEVQMSIRGGDARENAANSADRSEVLAITEGLEDVYILGKEAATAHGALMADLSKVLAITEGLEDVYILGKEAATAHGALMADLSKAHSIIFPLEASLSADLAAVADTSFKDKENNKEISLVRGQSLYQTYIFRLREAYQSLAPLVLSLTNYVKELHSTLTKLARVSNLHAGNLHQALEGLGESQISRSQNLAISGSEPSNNVILLNESGGFLESSGEIVENLVTNVGFLHDEGWISAPDHTYTSSEGSTIILSGSSTFEKSDHVEQCFGSNTTGEDTSISISDKITEGFETISVDSENQQSKYISQDVAIGLSSIAPSDLGESIQTLSLSTKTVLENLRISSEIGKGKSEVVKDLMGDNEDYSKLVDERGEILVDSSCPDVANQKTRGKNAYALTVLKQVELKIDGRSIDDRSSEVSEQVDYLIKQATSIDNLCNMYEGWTPWI</sequence>
<comment type="caution">
    <text evidence="14">The sequence shown here is derived from an EMBL/GenBank/DDBJ whole genome shotgun (WGS) entry which is preliminary data.</text>
</comment>
<accession>A0A8J5FKV4</accession>
<comment type="catalytic activity">
    <reaction evidence="10">
        <text>L-seryl-[protein] + ATP = O-phospho-L-seryl-[protein] + ADP + H(+)</text>
        <dbReference type="Rhea" id="RHEA:17989"/>
        <dbReference type="Rhea" id="RHEA-COMP:9863"/>
        <dbReference type="Rhea" id="RHEA-COMP:11604"/>
        <dbReference type="ChEBI" id="CHEBI:15378"/>
        <dbReference type="ChEBI" id="CHEBI:29999"/>
        <dbReference type="ChEBI" id="CHEBI:30616"/>
        <dbReference type="ChEBI" id="CHEBI:83421"/>
        <dbReference type="ChEBI" id="CHEBI:456216"/>
        <dbReference type="EC" id="2.7.11.1"/>
    </reaction>
</comment>
<protein>
    <recommendedName>
        <fullName evidence="2">non-specific serine/threonine protein kinase</fullName>
        <ecNumber evidence="2">2.7.11.1</ecNumber>
    </recommendedName>
</protein>
<dbReference type="GO" id="GO:0005524">
    <property type="term" value="F:ATP binding"/>
    <property type="evidence" value="ECO:0007669"/>
    <property type="project" value="UniProtKB-KW"/>
</dbReference>
<evidence type="ECO:0000256" key="8">
    <source>
        <dbReference type="ARBA" id="ARBA00023161"/>
    </source>
</evidence>
<dbReference type="InterPro" id="IPR018936">
    <property type="entry name" value="PI3/4_kinase_CS"/>
</dbReference>
<evidence type="ECO:0000256" key="11">
    <source>
        <dbReference type="SAM" id="MobiDB-lite"/>
    </source>
</evidence>
<dbReference type="PROSITE" id="PS00916">
    <property type="entry name" value="PI3_4_KINASE_2"/>
    <property type="match status" value="1"/>
</dbReference>
<dbReference type="InterPro" id="IPR050517">
    <property type="entry name" value="DDR_Repair_Kinase"/>
</dbReference>
<gene>
    <name evidence="14" type="ORF">ZIOFF_051647</name>
</gene>
<evidence type="ECO:0000256" key="4">
    <source>
        <dbReference type="ARBA" id="ARBA00022679"/>
    </source>
</evidence>
<dbReference type="PANTHER" id="PTHR11139:SF71">
    <property type="entry name" value="SERINE_THREONINE-PROTEIN KINASE SMG1"/>
    <property type="match status" value="1"/>
</dbReference>
<dbReference type="Proteomes" id="UP000734854">
    <property type="component" value="Unassembled WGS sequence"/>
</dbReference>
<dbReference type="SMART" id="SM00146">
    <property type="entry name" value="PI3Kc"/>
    <property type="match status" value="1"/>
</dbReference>
<dbReference type="PROSITE" id="PS50290">
    <property type="entry name" value="PI3_4_KINASE_3"/>
    <property type="match status" value="1"/>
</dbReference>
<dbReference type="Pfam" id="PF02260">
    <property type="entry name" value="FATC"/>
    <property type="match status" value="1"/>
</dbReference>
<dbReference type="InterPro" id="IPR036940">
    <property type="entry name" value="PI3/4_kinase_cat_sf"/>
</dbReference>
<dbReference type="Gene3D" id="1.10.1070.11">
    <property type="entry name" value="Phosphatidylinositol 3-/4-kinase, catalytic domain"/>
    <property type="match status" value="1"/>
</dbReference>
<dbReference type="EC" id="2.7.11.1" evidence="2"/>
<dbReference type="SMART" id="SM01343">
    <property type="entry name" value="FATC"/>
    <property type="match status" value="1"/>
</dbReference>
<evidence type="ECO:0000256" key="10">
    <source>
        <dbReference type="ARBA" id="ARBA00048679"/>
    </source>
</evidence>
<dbReference type="InterPro" id="IPR031559">
    <property type="entry name" value="SMG1"/>
</dbReference>
<keyword evidence="8" id="KW-0866">Nonsense-mediated mRNA decay</keyword>
<keyword evidence="5" id="KW-0547">Nucleotide-binding</keyword>
<dbReference type="GO" id="GO:0000184">
    <property type="term" value="P:nuclear-transcribed mRNA catabolic process, nonsense-mediated decay"/>
    <property type="evidence" value="ECO:0007669"/>
    <property type="project" value="UniProtKB-KW"/>
</dbReference>
<dbReference type="FunFam" id="1.10.1070.11:FF:000023">
    <property type="entry name" value="serine/threonine-protein kinase SMG1 isoform X1"/>
    <property type="match status" value="1"/>
</dbReference>
<dbReference type="PROSITE" id="PS51190">
    <property type="entry name" value="FATC"/>
    <property type="match status" value="1"/>
</dbReference>
<reference evidence="14 15" key="1">
    <citation type="submission" date="2020-08" db="EMBL/GenBank/DDBJ databases">
        <title>Plant Genome Project.</title>
        <authorList>
            <person name="Zhang R.-G."/>
        </authorList>
    </citation>
    <scope>NUCLEOTIDE SEQUENCE [LARGE SCALE GENOMIC DNA]</scope>
    <source>
        <tissue evidence="14">Rhizome</tissue>
    </source>
</reference>
<dbReference type="SUPFAM" id="SSF48371">
    <property type="entry name" value="ARM repeat"/>
    <property type="match status" value="1"/>
</dbReference>
<feature type="domain" description="PI3K/PI4K catalytic" evidence="12">
    <location>
        <begin position="2009"/>
        <end position="2380"/>
    </location>
</feature>
<dbReference type="Pfam" id="PF15785">
    <property type="entry name" value="SMG1"/>
    <property type="match status" value="1"/>
</dbReference>
<comment type="catalytic activity">
    <reaction evidence="9">
        <text>L-threonyl-[protein] + ATP = O-phospho-L-threonyl-[protein] + ADP + H(+)</text>
        <dbReference type="Rhea" id="RHEA:46608"/>
        <dbReference type="Rhea" id="RHEA-COMP:11060"/>
        <dbReference type="Rhea" id="RHEA-COMP:11605"/>
        <dbReference type="ChEBI" id="CHEBI:15378"/>
        <dbReference type="ChEBI" id="CHEBI:30013"/>
        <dbReference type="ChEBI" id="CHEBI:30616"/>
        <dbReference type="ChEBI" id="CHEBI:61977"/>
        <dbReference type="ChEBI" id="CHEBI:456216"/>
        <dbReference type="EC" id="2.7.11.1"/>
    </reaction>
</comment>
<dbReference type="InterPro" id="IPR016024">
    <property type="entry name" value="ARM-type_fold"/>
</dbReference>
<feature type="domain" description="FATC" evidence="13">
    <location>
        <begin position="3860"/>
        <end position="3892"/>
    </location>
</feature>
<dbReference type="Gene3D" id="3.30.1010.10">
    <property type="entry name" value="Phosphatidylinositol 3-kinase Catalytic Subunit, Chain A, domain 4"/>
    <property type="match status" value="1"/>
</dbReference>
<feature type="compositionally biased region" description="Low complexity" evidence="11">
    <location>
        <begin position="32"/>
        <end position="52"/>
    </location>
</feature>
<keyword evidence="15" id="KW-1185">Reference proteome</keyword>
<evidence type="ECO:0000256" key="1">
    <source>
        <dbReference type="ARBA" id="ARBA00011031"/>
    </source>
</evidence>
<dbReference type="FunFam" id="3.30.1010.10:FF:000029">
    <property type="entry name" value="Serine/threonine-protein kinase SMG1"/>
    <property type="match status" value="1"/>
</dbReference>
<evidence type="ECO:0000256" key="3">
    <source>
        <dbReference type="ARBA" id="ARBA00022527"/>
    </source>
</evidence>
<evidence type="ECO:0000256" key="2">
    <source>
        <dbReference type="ARBA" id="ARBA00012513"/>
    </source>
</evidence>
<dbReference type="InterPro" id="IPR000403">
    <property type="entry name" value="PI3/4_kinase_cat_dom"/>
</dbReference>
<keyword evidence="6" id="KW-0418">Kinase</keyword>
<dbReference type="SUPFAM" id="SSF56112">
    <property type="entry name" value="Protein kinase-like (PK-like)"/>
    <property type="match status" value="1"/>
</dbReference>
<dbReference type="EMBL" id="JACMSC010000014">
    <property type="protein sequence ID" value="KAG6490357.1"/>
    <property type="molecule type" value="Genomic_DNA"/>
</dbReference>
<dbReference type="InterPro" id="IPR003152">
    <property type="entry name" value="FATC_dom"/>
</dbReference>
<evidence type="ECO:0000313" key="15">
    <source>
        <dbReference type="Proteomes" id="UP000734854"/>
    </source>
</evidence>
<dbReference type="CDD" id="cd05170">
    <property type="entry name" value="PIKKc_SMG1"/>
    <property type="match status" value="1"/>
</dbReference>
<proteinExistence type="inferred from homology"/>
<keyword evidence="7" id="KW-0067">ATP-binding</keyword>
<evidence type="ECO:0000256" key="5">
    <source>
        <dbReference type="ARBA" id="ARBA00022741"/>
    </source>
</evidence>
<evidence type="ECO:0000256" key="7">
    <source>
        <dbReference type="ARBA" id="ARBA00022840"/>
    </source>
</evidence>
<dbReference type="InterPro" id="IPR011009">
    <property type="entry name" value="Kinase-like_dom_sf"/>
</dbReference>
<dbReference type="GO" id="GO:0005634">
    <property type="term" value="C:nucleus"/>
    <property type="evidence" value="ECO:0007669"/>
    <property type="project" value="TreeGrafter"/>
</dbReference>